<protein>
    <submittedName>
        <fullName evidence="3">Uncharacterized protein</fullName>
    </submittedName>
</protein>
<dbReference type="Gramene" id="TraesCS3A03G0710700.1">
    <property type="protein sequence ID" value="TraesCS3A03G0710700.1.CDS"/>
    <property type="gene ID" value="TraesCS3A03G0710700"/>
</dbReference>
<keyword evidence="4" id="KW-1185">Reference proteome</keyword>
<dbReference type="Gramene" id="TraesCS3A02G283700.1">
    <property type="protein sequence ID" value="TraesCS3A02G283700.1"/>
    <property type="gene ID" value="TraesCS3A02G283700"/>
</dbReference>
<evidence type="ECO:0000256" key="1">
    <source>
        <dbReference type="ARBA" id="ARBA00034773"/>
    </source>
</evidence>
<reference evidence="3" key="1">
    <citation type="submission" date="2018-08" db="EMBL/GenBank/DDBJ databases">
        <authorList>
            <person name="Rossello M."/>
        </authorList>
    </citation>
    <scope>NUCLEOTIDE SEQUENCE [LARGE SCALE GENOMIC DNA]</scope>
    <source>
        <strain evidence="3">cv. Chinese Spring</strain>
    </source>
</reference>
<dbReference type="InterPro" id="IPR007608">
    <property type="entry name" value="Senescence_reg_S40"/>
</dbReference>
<feature type="compositionally biased region" description="Low complexity" evidence="2">
    <location>
        <begin position="156"/>
        <end position="167"/>
    </location>
</feature>
<dbReference type="GO" id="GO:0010150">
    <property type="term" value="P:leaf senescence"/>
    <property type="evidence" value="ECO:0007669"/>
    <property type="project" value="UniProtKB-ARBA"/>
</dbReference>
<sequence length="232" mass="24971">MSSTTQSAAVSAKCAAWAQERRPFTHPIEIPAASGAPDERRGRGEEEDGGEVEPPHVLMARRRAASSVCSGQGRTLKGRDLTRTLKQRTMQREEQEGEEFHEADILWPEPDAAQDPGYSDDDGDEGHDEHSGEYRRFARPAKAPNRRKASSPIDIPGKTGKATGAKAPAHQAGLSKFGASFAGAGAGSLVIGSHVFVPPHVSVDRRAKRDTAMLMLLDAPKVGRVRAMVMLD</sequence>
<dbReference type="EnsemblPlants" id="TraesCS3A02G283700.1">
    <property type="protein sequence ID" value="TraesCS3A02G283700.1"/>
    <property type="gene ID" value="TraesCS3A02G283700"/>
</dbReference>
<evidence type="ECO:0000256" key="2">
    <source>
        <dbReference type="SAM" id="MobiDB-lite"/>
    </source>
</evidence>
<proteinExistence type="inferred from homology"/>
<reference evidence="3" key="2">
    <citation type="submission" date="2018-10" db="UniProtKB">
        <authorList>
            <consortium name="EnsemblPlants"/>
        </authorList>
    </citation>
    <scope>IDENTIFICATION</scope>
</reference>
<dbReference type="Proteomes" id="UP000019116">
    <property type="component" value="Chromosome 3A"/>
</dbReference>
<dbReference type="Pfam" id="PF04520">
    <property type="entry name" value="Senescence_reg"/>
    <property type="match status" value="1"/>
</dbReference>
<feature type="compositionally biased region" description="Basic and acidic residues" evidence="2">
    <location>
        <begin position="127"/>
        <end position="136"/>
    </location>
</feature>
<name>A0A3B6EID8_WHEAT</name>
<feature type="region of interest" description="Disordered" evidence="2">
    <location>
        <begin position="1"/>
        <end position="167"/>
    </location>
</feature>
<dbReference type="PANTHER" id="PTHR33083:SF64">
    <property type="entry name" value="OS01G0727700 PROTEIN"/>
    <property type="match status" value="1"/>
</dbReference>
<evidence type="ECO:0000313" key="3">
    <source>
        <dbReference type="EnsemblPlants" id="TraesCS3A02G283700.1"/>
    </source>
</evidence>
<accession>A0A3B6EID8</accession>
<comment type="similarity">
    <text evidence="1">Belongs to the senescence regulator S40 family.</text>
</comment>
<feature type="compositionally biased region" description="Low complexity" evidence="2">
    <location>
        <begin position="8"/>
        <end position="18"/>
    </location>
</feature>
<feature type="compositionally biased region" description="Basic and acidic residues" evidence="2">
    <location>
        <begin position="90"/>
        <end position="104"/>
    </location>
</feature>
<dbReference type="PANTHER" id="PTHR33083">
    <property type="entry name" value="EXPRESSED PROTEIN"/>
    <property type="match status" value="1"/>
</dbReference>
<dbReference type="AlphaFoldDB" id="A0A3B6EID8"/>
<organism evidence="3">
    <name type="scientific">Triticum aestivum</name>
    <name type="common">Wheat</name>
    <dbReference type="NCBI Taxonomy" id="4565"/>
    <lineage>
        <taxon>Eukaryota</taxon>
        <taxon>Viridiplantae</taxon>
        <taxon>Streptophyta</taxon>
        <taxon>Embryophyta</taxon>
        <taxon>Tracheophyta</taxon>
        <taxon>Spermatophyta</taxon>
        <taxon>Magnoliopsida</taxon>
        <taxon>Liliopsida</taxon>
        <taxon>Poales</taxon>
        <taxon>Poaceae</taxon>
        <taxon>BOP clade</taxon>
        <taxon>Pooideae</taxon>
        <taxon>Triticodae</taxon>
        <taxon>Triticeae</taxon>
        <taxon>Triticinae</taxon>
        <taxon>Triticum</taxon>
    </lineage>
</organism>
<evidence type="ECO:0000313" key="4">
    <source>
        <dbReference type="Proteomes" id="UP000019116"/>
    </source>
</evidence>